<dbReference type="CDD" id="cd00085">
    <property type="entry name" value="HNHc"/>
    <property type="match status" value="1"/>
</dbReference>
<dbReference type="InterPro" id="IPR029471">
    <property type="entry name" value="HNH_5"/>
</dbReference>
<dbReference type="EMBL" id="MH834594">
    <property type="protein sequence ID" value="AYN56817.1"/>
    <property type="molecule type" value="Genomic_DNA"/>
</dbReference>
<dbReference type="SMART" id="SM00507">
    <property type="entry name" value="HNHc"/>
    <property type="match status" value="1"/>
</dbReference>
<dbReference type="KEGG" id="vg:77924932"/>
<proteinExistence type="predicted"/>
<dbReference type="Gene3D" id="1.10.30.50">
    <property type="match status" value="1"/>
</dbReference>
<dbReference type="InterPro" id="IPR003615">
    <property type="entry name" value="HNH_nuc"/>
</dbReference>
<keyword evidence="2" id="KW-0378">Hydrolase</keyword>
<keyword evidence="3" id="KW-1185">Reference proteome</keyword>
<dbReference type="Pfam" id="PF14279">
    <property type="entry name" value="HNH_5"/>
    <property type="match status" value="1"/>
</dbReference>
<protein>
    <submittedName>
        <fullName evidence="2">HNH endonuclease</fullName>
    </submittedName>
</protein>
<dbReference type="RefSeq" id="YP_010649384.1">
    <property type="nucleotide sequence ID" value="NC_070766.1"/>
</dbReference>
<sequence>MSSYGGRKVARLRRMVWDNYPHQCHWCKRELQFNTFTVEHLLPRSRGGTHELPNLRPACGSRKSGGCGENFARGNSQTSKKSAKLIDNTAFFKLE</sequence>
<keyword evidence="2" id="KW-0540">Nuclease</keyword>
<evidence type="ECO:0000259" key="1">
    <source>
        <dbReference type="SMART" id="SM00507"/>
    </source>
</evidence>
<evidence type="ECO:0000313" key="3">
    <source>
        <dbReference type="Proteomes" id="UP000268902"/>
    </source>
</evidence>
<accession>A0A3G2KCU7</accession>
<gene>
    <name evidence="2" type="primary">28</name>
    <name evidence="2" type="ORF">PBI_ADAIA_28</name>
</gene>
<dbReference type="GeneID" id="77924932"/>
<reference evidence="2 3" key="1">
    <citation type="submission" date="2018-09" db="EMBL/GenBank/DDBJ databases">
        <authorList>
            <person name="Fryberger R.B."/>
            <person name="Stoner T.H."/>
            <person name="Garlena R.A."/>
            <person name="Russell D.A."/>
            <person name="Pope W.H."/>
            <person name="Jacobs-Sera D."/>
            <person name="Hatfull G.F."/>
        </authorList>
    </citation>
    <scope>NUCLEOTIDE SEQUENCE [LARGE SCALE GENOMIC DNA]</scope>
</reference>
<organism evidence="2 3">
    <name type="scientific">Arthrobacter phage Adaia</name>
    <dbReference type="NCBI Taxonomy" id="2419945"/>
    <lineage>
        <taxon>Viruses</taxon>
        <taxon>Duplodnaviria</taxon>
        <taxon>Heunggongvirae</taxon>
        <taxon>Uroviricota</taxon>
        <taxon>Caudoviricetes</taxon>
        <taxon>Adaiavirus</taxon>
        <taxon>Adaiavirus adaia</taxon>
    </lineage>
</organism>
<evidence type="ECO:0000313" key="2">
    <source>
        <dbReference type="EMBL" id="AYN56817.1"/>
    </source>
</evidence>
<keyword evidence="2" id="KW-0255">Endonuclease</keyword>
<feature type="domain" description="HNH nuclease" evidence="1">
    <location>
        <begin position="11"/>
        <end position="64"/>
    </location>
</feature>
<dbReference type="GO" id="GO:0004519">
    <property type="term" value="F:endonuclease activity"/>
    <property type="evidence" value="ECO:0007669"/>
    <property type="project" value="UniProtKB-KW"/>
</dbReference>
<dbReference type="Proteomes" id="UP000268902">
    <property type="component" value="Segment"/>
</dbReference>
<name>A0A3G2KCU7_9CAUD</name>